<dbReference type="PANTHER" id="PTHR43816">
    <property type="entry name" value="NICOTINAMIDE PHOSPHORIBOSYLTRANSFERASE"/>
    <property type="match status" value="1"/>
</dbReference>
<evidence type="ECO:0000256" key="2">
    <source>
        <dbReference type="ARBA" id="ARBA00022642"/>
    </source>
</evidence>
<dbReference type="OrthoDB" id="5829at10239"/>
<evidence type="ECO:0000259" key="10">
    <source>
        <dbReference type="Pfam" id="PF18127"/>
    </source>
</evidence>
<keyword evidence="3" id="KW-0328">Glycosyltransferase</keyword>
<dbReference type="Pfam" id="PF18127">
    <property type="entry name" value="NAMPT_N"/>
    <property type="match status" value="1"/>
</dbReference>
<dbReference type="Proteomes" id="UP000005266">
    <property type="component" value="Segment"/>
</dbReference>
<dbReference type="GeneID" id="13165433"/>
<protein>
    <recommendedName>
        <fullName evidence="7">Nicotinamide phosphoribosyltransferase</fullName>
        <ecNumber evidence="6">2.4.2.12</ecNumber>
    </recommendedName>
</protein>
<dbReference type="InterPro" id="IPR016471">
    <property type="entry name" value="Nicotinamide_PRibTrfase"/>
</dbReference>
<proteinExistence type="inferred from homology"/>
<dbReference type="KEGG" id="vg:13165433"/>
<dbReference type="InterPro" id="IPR036068">
    <property type="entry name" value="Nicotinate_pribotase-like_C"/>
</dbReference>
<evidence type="ECO:0000259" key="9">
    <source>
        <dbReference type="Pfam" id="PF04095"/>
    </source>
</evidence>
<dbReference type="PIRSF" id="PIRSF005943">
    <property type="entry name" value="NMPRT"/>
    <property type="match status" value="1"/>
</dbReference>
<comment type="similarity">
    <text evidence="1">Belongs to the NAPRTase family.</text>
</comment>
<feature type="domain" description="Nicotinate/nicotinamide phosphoribosyltransferase" evidence="9">
    <location>
        <begin position="179"/>
        <end position="432"/>
    </location>
</feature>
<evidence type="ECO:0000313" key="12">
    <source>
        <dbReference type="Proteomes" id="UP000005266"/>
    </source>
</evidence>
<dbReference type="PANTHER" id="PTHR43816:SF1">
    <property type="entry name" value="NICOTINAMIDE PHOSPHORIBOSYLTRANSFERASE"/>
    <property type="match status" value="1"/>
</dbReference>
<dbReference type="InterPro" id="IPR041525">
    <property type="entry name" value="N/Namide_PRibTrfase"/>
</dbReference>
<comment type="pathway">
    <text evidence="5">Cofactor biosynthesis; NAD(+) biosynthesis; nicotinamide D-ribonucleotide from 5-phospho-alpha-D-ribose 1-diphosphate and nicotinamide: step 1/1.</text>
</comment>
<evidence type="ECO:0000256" key="7">
    <source>
        <dbReference type="ARBA" id="ARBA00035036"/>
    </source>
</evidence>
<evidence type="ECO:0000256" key="5">
    <source>
        <dbReference type="ARBA" id="ARBA00035007"/>
    </source>
</evidence>
<dbReference type="EMBL" id="HQ317390">
    <property type="protein sequence ID" value="AFK66612.1"/>
    <property type="molecule type" value="Genomic_DNA"/>
</dbReference>
<keyword evidence="4 11" id="KW-0808">Transferase</keyword>
<dbReference type="RefSeq" id="YP_006489202.1">
    <property type="nucleotide sequence ID" value="NC_018088.1"/>
</dbReference>
<dbReference type="InterPro" id="IPR013785">
    <property type="entry name" value="Aldolase_TIM"/>
</dbReference>
<sequence>MLNRNLCILFDGYKASQPQQLPKGAKRAFFYIEPRKGGIFDAMIHDGSKYLMMLIEAGVTKADVDEAYIYWGNFYGDFTIFNREGWMRIVNEFGGRLPVTIRCVKEGALIPTNNPVFTIETDLEFAWLGSAPETLSLKTIYYPSTVSTISFEAKVVLKKALQDSSDLEGDAFEQCLLTRLIDFGQRSASSTETSSLGGCGHLKHFNASDTVDGAILTHRLYHHMLTNIMIPAREHSTTTCYKRIMHEMLLPEDEDEAFYNSVEEFGHGAFAIVIDSRSTREALNRLTNPSGRFMKRLRELGGHCVFRPDSGVPVEQVAMVLWALWDNVGTQDINSKGYKTLDPQVSMLQGDGVDSQGMKDIIMTIVYEMCFSQECFNFGMGGGLLQAPQRDDGRWAMKMSALDVENEDGWREVFKAPETDPTKRSKAGRMDLILTRDLQYVTVKLPDHVQSHPDSVMVTIYSDFNVNWEQFNSFEEIRYLSDFQS</sequence>
<name>I3UM97_9CAUD</name>
<dbReference type="GO" id="GO:0009435">
    <property type="term" value="P:NAD+ biosynthetic process"/>
    <property type="evidence" value="ECO:0007669"/>
    <property type="project" value="InterPro"/>
</dbReference>
<evidence type="ECO:0000256" key="8">
    <source>
        <dbReference type="ARBA" id="ARBA00047835"/>
    </source>
</evidence>
<comment type="catalytic activity">
    <reaction evidence="8">
        <text>beta-nicotinamide D-ribonucleotide + diphosphate = 5-phospho-alpha-D-ribose 1-diphosphate + nicotinamide + H(+)</text>
        <dbReference type="Rhea" id="RHEA:16149"/>
        <dbReference type="ChEBI" id="CHEBI:14649"/>
        <dbReference type="ChEBI" id="CHEBI:15378"/>
        <dbReference type="ChEBI" id="CHEBI:17154"/>
        <dbReference type="ChEBI" id="CHEBI:33019"/>
        <dbReference type="ChEBI" id="CHEBI:58017"/>
        <dbReference type="EC" id="2.4.2.12"/>
    </reaction>
    <physiologicalReaction direction="right-to-left" evidence="8">
        <dbReference type="Rhea" id="RHEA:16151"/>
    </physiologicalReaction>
</comment>
<evidence type="ECO:0000256" key="1">
    <source>
        <dbReference type="ARBA" id="ARBA00010897"/>
    </source>
</evidence>
<evidence type="ECO:0000256" key="3">
    <source>
        <dbReference type="ARBA" id="ARBA00022676"/>
    </source>
</evidence>
<dbReference type="SUPFAM" id="SSF51690">
    <property type="entry name" value="Nicotinate/Quinolinate PRTase C-terminal domain-like"/>
    <property type="match status" value="1"/>
</dbReference>
<organism evidence="11 12">
    <name type="scientific">Colwellia phage 9A</name>
    <dbReference type="NCBI Taxonomy" id="765765"/>
    <lineage>
        <taxon>Viruses</taxon>
        <taxon>Duplodnaviria</taxon>
        <taxon>Heunggongvirae</taxon>
        <taxon>Uroviricota</taxon>
        <taxon>Caudoviricetes</taxon>
        <taxon>Franklinbayvirus</taxon>
        <taxon>Franklinbayvirus fv9A</taxon>
    </lineage>
</organism>
<dbReference type="Gene3D" id="3.20.20.70">
    <property type="entry name" value="Aldolase class I"/>
    <property type="match status" value="1"/>
</dbReference>
<evidence type="ECO:0000313" key="11">
    <source>
        <dbReference type="EMBL" id="AFK66612.1"/>
    </source>
</evidence>
<dbReference type="EC" id="2.4.2.12" evidence="6"/>
<keyword evidence="2" id="KW-0662">Pyridine nucleotide biosynthesis</keyword>
<keyword evidence="12" id="KW-1185">Reference proteome</keyword>
<evidence type="ECO:0000256" key="6">
    <source>
        <dbReference type="ARBA" id="ARBA00035024"/>
    </source>
</evidence>
<feature type="domain" description="Nicotinamide phosphoribosyltransferase N-terminal" evidence="10">
    <location>
        <begin position="5"/>
        <end position="101"/>
    </location>
</feature>
<dbReference type="Pfam" id="PF04095">
    <property type="entry name" value="NAPRTase"/>
    <property type="match status" value="1"/>
</dbReference>
<dbReference type="GO" id="GO:0047280">
    <property type="term" value="F:nicotinamide phosphoribosyltransferase activity"/>
    <property type="evidence" value="ECO:0007669"/>
    <property type="project" value="UniProtKB-EC"/>
</dbReference>
<dbReference type="InterPro" id="IPR041529">
    <property type="entry name" value="DUF5598"/>
</dbReference>
<evidence type="ECO:0000256" key="4">
    <source>
        <dbReference type="ARBA" id="ARBA00022679"/>
    </source>
</evidence>
<gene>
    <name evidence="11" type="ORF">COPG_00016</name>
</gene>
<reference evidence="11 12" key="1">
    <citation type="journal article" date="2013" name="Extremophiles">
        <title>Genomic analysis of cold-active Colwelliaphage 9A and psychrophilic phage-host interactions.</title>
        <authorList>
            <person name="Colangelo-Lillis J.R."/>
            <person name="Deming J.W."/>
        </authorList>
    </citation>
    <scope>NUCLEOTIDE SEQUENCE [LARGE SCALE GENOMIC DNA]</scope>
    <source>
        <strain evidence="11">9A</strain>
    </source>
</reference>
<accession>I3UM97</accession>